<keyword evidence="1" id="KW-0238">DNA-binding</keyword>
<dbReference type="InterPro" id="IPR015424">
    <property type="entry name" value="PyrdxlP-dep_Trfase"/>
</dbReference>
<dbReference type="Gene3D" id="3.40.640.10">
    <property type="entry name" value="Type I PLP-dependent aspartate aminotransferase-like (Major domain)"/>
    <property type="match status" value="1"/>
</dbReference>
<dbReference type="PANTHER" id="PTHR43799:SF1">
    <property type="entry name" value="ASPARTATE AMINOTRANSFERASE"/>
    <property type="match status" value="1"/>
</dbReference>
<gene>
    <name evidence="1" type="ORF">QE405_002050</name>
</gene>
<dbReference type="GO" id="GO:0004069">
    <property type="term" value="F:L-aspartate:2-oxoglutarate aminotransferase activity"/>
    <property type="evidence" value="ECO:0007669"/>
    <property type="project" value="InterPro"/>
</dbReference>
<dbReference type="InterPro" id="IPR024551">
    <property type="entry name" value="AspAT_Ic"/>
</dbReference>
<name>A0AAJ1X1C7_9ACTN</name>
<dbReference type="InterPro" id="IPR015422">
    <property type="entry name" value="PyrdxlP-dep_Trfase_small"/>
</dbReference>
<dbReference type="Gene3D" id="3.90.1150.10">
    <property type="entry name" value="Aspartate Aminotransferase, domain 1"/>
    <property type="match status" value="1"/>
</dbReference>
<reference evidence="1" key="1">
    <citation type="submission" date="2023-07" db="EMBL/GenBank/DDBJ databases">
        <title>Functional and genomic diversity of the sorghum phyllosphere microbiome.</title>
        <authorList>
            <person name="Shade A."/>
        </authorList>
    </citation>
    <scope>NUCLEOTIDE SEQUENCE</scope>
    <source>
        <strain evidence="1">SORGH_AS_1067</strain>
    </source>
</reference>
<dbReference type="AlphaFoldDB" id="A0AAJ1X1C7"/>
<dbReference type="EMBL" id="JAUTAN010000001">
    <property type="protein sequence ID" value="MDQ1104766.1"/>
    <property type="molecule type" value="Genomic_DNA"/>
</dbReference>
<accession>A0AAJ1X1C7</accession>
<dbReference type="GO" id="GO:0003677">
    <property type="term" value="F:DNA binding"/>
    <property type="evidence" value="ECO:0007669"/>
    <property type="project" value="UniProtKB-KW"/>
</dbReference>
<evidence type="ECO:0000313" key="1">
    <source>
        <dbReference type="EMBL" id="MDQ1104766.1"/>
    </source>
</evidence>
<dbReference type="PANTHER" id="PTHR43799">
    <property type="entry name" value="AMINOTRANSFERASE, PUTATIVE-RELATED"/>
    <property type="match status" value="1"/>
</dbReference>
<dbReference type="SUPFAM" id="SSF53383">
    <property type="entry name" value="PLP-dependent transferases"/>
    <property type="match status" value="1"/>
</dbReference>
<dbReference type="CDD" id="cd00609">
    <property type="entry name" value="AAT_like"/>
    <property type="match status" value="1"/>
</dbReference>
<dbReference type="Proteomes" id="UP001239215">
    <property type="component" value="Unassembled WGS sequence"/>
</dbReference>
<evidence type="ECO:0000313" key="2">
    <source>
        <dbReference type="Proteomes" id="UP001239215"/>
    </source>
</evidence>
<organism evidence="1 2">
    <name type="scientific">Nocardioides zeae</name>
    <dbReference type="NCBI Taxonomy" id="1457234"/>
    <lineage>
        <taxon>Bacteria</taxon>
        <taxon>Bacillati</taxon>
        <taxon>Actinomycetota</taxon>
        <taxon>Actinomycetes</taxon>
        <taxon>Propionibacteriales</taxon>
        <taxon>Nocardioidaceae</taxon>
        <taxon>Nocardioides</taxon>
    </lineage>
</organism>
<proteinExistence type="predicted"/>
<protein>
    <submittedName>
        <fullName evidence="1">DNA-binding transcriptional MocR family regulator</fullName>
    </submittedName>
</protein>
<dbReference type="InterPro" id="IPR015421">
    <property type="entry name" value="PyrdxlP-dep_Trfase_major"/>
</dbReference>
<dbReference type="Pfam" id="PF12897">
    <property type="entry name" value="Asp_aminotransf"/>
    <property type="match status" value="1"/>
</dbReference>
<sequence length="426" mass="45274">MSPTMALADLARTDLAAFADAQRAAYAELKAKGLKLDLTRGKPSPEQLDLSEELLHLPTGHTAADGTDVRNYGGLAGLPELREIFAELLGVPVANIVAAGSASLTLMHDTLLQALLYGRPNSVEPWGVEDVVRFLCPSPGYDRHFTLADRLGFELVPVPMNADGPDMDVVTALVADDPTIKGMWVVPTYANPTGSVCSEEVARTLASMPTAARDFTVMWDNAYAVHHLTEVETTTPDILTLAAEAGNPDRVVVFASTSKITFAGAGVAFLAGSEATVAAYLEGLFYYSIGPDKVNQLRHAQFFGDAAGVRAHMAKHRELIAPKFAAVQRVLTERLAEHGIAEWSDPAGGYFVNLDVLDGTAKRVVELAKEAGIALTPAGSAFPYGEDPRDRNIRLAPTLPPLAEVETAMDGVATCVLLAAAEELLG</sequence>
<comment type="caution">
    <text evidence="1">The sequence shown here is derived from an EMBL/GenBank/DDBJ whole genome shotgun (WGS) entry which is preliminary data.</text>
</comment>